<reference evidence="4" key="1">
    <citation type="journal article" date="2025" name="Foods">
        <title>Unveiling the Microbial Signatures of Arabica Coffee Cherries: Insights into Ripeness Specific Diversity, Functional Traits, and Implications for Quality and Safety.</title>
        <authorList>
            <consortium name="RefSeq"/>
            <person name="Tenea G.N."/>
            <person name="Cifuentes V."/>
            <person name="Reyes P."/>
            <person name="Cevallos-Vallejos M."/>
        </authorList>
    </citation>
    <scope>NUCLEOTIDE SEQUENCE [LARGE SCALE GENOMIC DNA]</scope>
</reference>
<dbReference type="SUPFAM" id="SSF50129">
    <property type="entry name" value="GroES-like"/>
    <property type="match status" value="1"/>
</dbReference>
<accession>A0A6P6VLS0</accession>
<dbReference type="Pfam" id="PF00107">
    <property type="entry name" value="ADH_zinc_N"/>
    <property type="match status" value="1"/>
</dbReference>
<name>A0A6P6VLS0_COFAR</name>
<dbReference type="RefSeq" id="XP_027103989.2">
    <property type="nucleotide sequence ID" value="XM_027248188.2"/>
</dbReference>
<dbReference type="Pfam" id="PF08240">
    <property type="entry name" value="ADH_N"/>
    <property type="match status" value="1"/>
</dbReference>
<dbReference type="InterPro" id="IPR011032">
    <property type="entry name" value="GroES-like_sf"/>
</dbReference>
<dbReference type="Gene3D" id="3.90.180.10">
    <property type="entry name" value="Medium-chain alcohol dehydrogenases, catalytic domain"/>
    <property type="match status" value="1"/>
</dbReference>
<dbReference type="InterPro" id="IPR013149">
    <property type="entry name" value="ADH-like_C"/>
</dbReference>
<dbReference type="GeneID" id="113725182"/>
<sequence>MGLTSKLAILRHPPRHDLLLLLRRNPSLLRLPLFTVPQLQAWSSLSSSSYTTTSISFHNSNSSSSSIKGGSRIKAFSESASSTMVKAIRVHEPGGPEVLKWEDVEVGEPKEGEIKVKNKAVGLNFIDIYFRKGVYKAASLPFTPGMEAAGVVIAVGPGLTGREVGDLVAYAGNPMGAYAEEQILPADKVVPVPTSIDPIIAASIMLKGMTTQVLVRRCFKVEPGHTVLVHAAAGGVGSLLCQWANALGATVIGAVSTKEKAAQAKDDGCQHVIIYKDADFVTRVNEITSGKGVEVVYDSVGKDTFEGSLACLKPRGYMVNFGQSSGMPDPVPLSALAAKSLFLTRPAMMQYTSTRDELLETAGEVFANVASGVLRVRVNHTYPLSQAAQAHSDLESRKTSGSVVLIPDAVNL</sequence>
<dbReference type="SMART" id="SM00829">
    <property type="entry name" value="PKS_ER"/>
    <property type="match status" value="1"/>
</dbReference>
<evidence type="ECO:0000256" key="2">
    <source>
        <dbReference type="ARBA" id="ARBA00023002"/>
    </source>
</evidence>
<feature type="domain" description="Enoyl reductase (ER)" evidence="3">
    <location>
        <begin position="94"/>
        <end position="405"/>
    </location>
</feature>
<dbReference type="PANTHER" id="PTHR48106:SF13">
    <property type="entry name" value="QUINONE OXIDOREDUCTASE-RELATED"/>
    <property type="match status" value="1"/>
</dbReference>
<dbReference type="SUPFAM" id="SSF51735">
    <property type="entry name" value="NAD(P)-binding Rossmann-fold domains"/>
    <property type="match status" value="1"/>
</dbReference>
<dbReference type="InterPro" id="IPR036291">
    <property type="entry name" value="NAD(P)-bd_dom_sf"/>
</dbReference>
<organism evidence="4 5">
    <name type="scientific">Coffea arabica</name>
    <name type="common">Arabian coffee</name>
    <dbReference type="NCBI Taxonomy" id="13443"/>
    <lineage>
        <taxon>Eukaryota</taxon>
        <taxon>Viridiplantae</taxon>
        <taxon>Streptophyta</taxon>
        <taxon>Embryophyta</taxon>
        <taxon>Tracheophyta</taxon>
        <taxon>Spermatophyta</taxon>
        <taxon>Magnoliopsida</taxon>
        <taxon>eudicotyledons</taxon>
        <taxon>Gunneridae</taxon>
        <taxon>Pentapetalae</taxon>
        <taxon>asterids</taxon>
        <taxon>lamiids</taxon>
        <taxon>Gentianales</taxon>
        <taxon>Rubiaceae</taxon>
        <taxon>Ixoroideae</taxon>
        <taxon>Gardenieae complex</taxon>
        <taxon>Bertiereae - Coffeeae clade</taxon>
        <taxon>Coffeeae</taxon>
        <taxon>Coffea</taxon>
    </lineage>
</organism>
<evidence type="ECO:0000313" key="5">
    <source>
        <dbReference type="RefSeq" id="XP_027103989.2"/>
    </source>
</evidence>
<dbReference type="CDD" id="cd05286">
    <property type="entry name" value="QOR2"/>
    <property type="match status" value="1"/>
</dbReference>
<dbReference type="InterPro" id="IPR020843">
    <property type="entry name" value="ER"/>
</dbReference>
<evidence type="ECO:0000313" key="4">
    <source>
        <dbReference type="Proteomes" id="UP001652660"/>
    </source>
</evidence>
<evidence type="ECO:0000256" key="1">
    <source>
        <dbReference type="ARBA" id="ARBA00022857"/>
    </source>
</evidence>
<evidence type="ECO:0000259" key="3">
    <source>
        <dbReference type="SMART" id="SM00829"/>
    </source>
</evidence>
<reference evidence="5" key="2">
    <citation type="submission" date="2025-08" db="UniProtKB">
        <authorList>
            <consortium name="RefSeq"/>
        </authorList>
    </citation>
    <scope>IDENTIFICATION</scope>
    <source>
        <tissue evidence="5">Leaves</tissue>
    </source>
</reference>
<dbReference type="Proteomes" id="UP001652660">
    <property type="component" value="Chromosome 2c"/>
</dbReference>
<dbReference type="OrthoDB" id="3509362at2759"/>
<keyword evidence="4" id="KW-1185">Reference proteome</keyword>
<dbReference type="InterPro" id="IPR013154">
    <property type="entry name" value="ADH-like_N"/>
</dbReference>
<keyword evidence="2" id="KW-0560">Oxidoreductase</keyword>
<proteinExistence type="predicted"/>
<keyword evidence="1" id="KW-0521">NADP</keyword>
<dbReference type="InterPro" id="IPR047618">
    <property type="entry name" value="QOR-like"/>
</dbReference>
<gene>
    <name evidence="5" type="primary">LOC113725182</name>
</gene>
<dbReference type="NCBIfam" id="NF008024">
    <property type="entry name" value="PRK10754.1"/>
    <property type="match status" value="1"/>
</dbReference>
<dbReference type="PANTHER" id="PTHR48106">
    <property type="entry name" value="QUINONE OXIDOREDUCTASE PIG3-RELATED"/>
    <property type="match status" value="1"/>
</dbReference>
<protein>
    <recommendedName>
        <fullName evidence="3">Enoyl reductase (ER) domain-containing protein</fullName>
    </recommendedName>
</protein>
<dbReference type="Gene3D" id="3.40.50.720">
    <property type="entry name" value="NAD(P)-binding Rossmann-like Domain"/>
    <property type="match status" value="1"/>
</dbReference>